<evidence type="ECO:0000313" key="2">
    <source>
        <dbReference type="Proteomes" id="UP000199393"/>
    </source>
</evidence>
<protein>
    <submittedName>
        <fullName evidence="1">Uncharacterized protein</fullName>
    </submittedName>
</protein>
<accession>A0A1C3N7W8</accession>
<sequence>MTHPRTVSDASDQAAPNPVSGRDLAVLIGVLAVLEGQLMVGDVPEHLADRLRDRFAREGLLDPRASERDFRQAVNDLNHRLRYGLGEYPAPPARLPVPD</sequence>
<reference evidence="2" key="1">
    <citation type="submission" date="2016-06" db="EMBL/GenBank/DDBJ databases">
        <authorList>
            <person name="Varghese N."/>
        </authorList>
    </citation>
    <scope>NUCLEOTIDE SEQUENCE [LARGE SCALE GENOMIC DNA]</scope>
    <source>
        <strain evidence="2">DSM 45344</strain>
    </source>
</reference>
<gene>
    <name evidence="1" type="ORF">GA0070620_4246</name>
</gene>
<dbReference type="AlphaFoldDB" id="A0A1C3N7W8"/>
<name>A0A1C3N7W8_9ACTN</name>
<keyword evidence="2" id="KW-1185">Reference proteome</keyword>
<dbReference type="EMBL" id="LT598496">
    <property type="protein sequence ID" value="SBV28692.1"/>
    <property type="molecule type" value="Genomic_DNA"/>
</dbReference>
<evidence type="ECO:0000313" key="1">
    <source>
        <dbReference type="EMBL" id="SBV28692.1"/>
    </source>
</evidence>
<dbReference type="Proteomes" id="UP000199393">
    <property type="component" value="Chromosome I"/>
</dbReference>
<organism evidence="1 2">
    <name type="scientific">Micromonospora krabiensis</name>
    <dbReference type="NCBI Taxonomy" id="307121"/>
    <lineage>
        <taxon>Bacteria</taxon>
        <taxon>Bacillati</taxon>
        <taxon>Actinomycetota</taxon>
        <taxon>Actinomycetes</taxon>
        <taxon>Micromonosporales</taxon>
        <taxon>Micromonosporaceae</taxon>
        <taxon>Micromonospora</taxon>
    </lineage>
</organism>
<proteinExistence type="predicted"/>